<keyword evidence="2" id="KW-0547">Nucleotide-binding</keyword>
<keyword evidence="3" id="KW-0501">Molybdenum cofactor biosynthesis</keyword>
<dbReference type="InterPro" id="IPR003749">
    <property type="entry name" value="ThiS/MoaD-like"/>
</dbReference>
<organism evidence="6 7">
    <name type="scientific">Gilliamella apicola</name>
    <dbReference type="NCBI Taxonomy" id="1196095"/>
    <lineage>
        <taxon>Bacteria</taxon>
        <taxon>Pseudomonadati</taxon>
        <taxon>Pseudomonadota</taxon>
        <taxon>Gammaproteobacteria</taxon>
        <taxon>Orbales</taxon>
        <taxon>Orbaceae</taxon>
        <taxon>Gilliamella</taxon>
    </lineage>
</organism>
<dbReference type="SUPFAM" id="SSF54285">
    <property type="entry name" value="MoaD/ThiS"/>
    <property type="match status" value="1"/>
</dbReference>
<dbReference type="PANTHER" id="PTHR33359:SF1">
    <property type="entry name" value="MOLYBDOPTERIN SYNTHASE SULFUR CARRIER SUBUNIT"/>
    <property type="match status" value="1"/>
</dbReference>
<dbReference type="CDD" id="cd00754">
    <property type="entry name" value="Ubl_MoaD"/>
    <property type="match status" value="1"/>
</dbReference>
<evidence type="ECO:0000256" key="2">
    <source>
        <dbReference type="ARBA" id="ARBA00022741"/>
    </source>
</evidence>
<evidence type="ECO:0000313" key="6">
    <source>
        <dbReference type="EMBL" id="PXZ06227.1"/>
    </source>
</evidence>
<comment type="caution">
    <text evidence="6">The sequence shown here is derived from an EMBL/GenBank/DDBJ whole genome shotgun (WGS) entry which is preliminary data.</text>
</comment>
<comment type="pathway">
    <text evidence="1">Cofactor biosynthesis; molybdopterin biosynthesis.</text>
</comment>
<gene>
    <name evidence="6" type="ORF">DKK79_02115</name>
</gene>
<dbReference type="FunFam" id="3.10.20.30:FF:000010">
    <property type="entry name" value="Molybdopterin synthase sulfur carrier subunit"/>
    <property type="match status" value="1"/>
</dbReference>
<evidence type="ECO:0000313" key="7">
    <source>
        <dbReference type="Proteomes" id="UP000247483"/>
    </source>
</evidence>
<comment type="similarity">
    <text evidence="4">Belongs to the MoaD family.</text>
</comment>
<dbReference type="GO" id="GO:0006777">
    <property type="term" value="P:Mo-molybdopterin cofactor biosynthetic process"/>
    <property type="evidence" value="ECO:0007669"/>
    <property type="project" value="UniProtKB-KW"/>
</dbReference>
<name>A0A2V4ED30_9GAMM</name>
<dbReference type="AlphaFoldDB" id="A0A2V4ED30"/>
<reference evidence="6 7" key="1">
    <citation type="submission" date="2018-05" db="EMBL/GenBank/DDBJ databases">
        <title>Reference genomes for bee gut microbiota database.</title>
        <authorList>
            <person name="Ellegaard K.M."/>
        </authorList>
    </citation>
    <scope>NUCLEOTIDE SEQUENCE [LARGE SCALE GENOMIC DNA]</scope>
    <source>
        <strain evidence="6 7">ESL0177</strain>
    </source>
</reference>
<dbReference type="UniPathway" id="UPA00344"/>
<dbReference type="NCBIfam" id="TIGR01682">
    <property type="entry name" value="moaD"/>
    <property type="match status" value="1"/>
</dbReference>
<dbReference type="Proteomes" id="UP000247483">
    <property type="component" value="Unassembled WGS sequence"/>
</dbReference>
<evidence type="ECO:0000256" key="4">
    <source>
        <dbReference type="ARBA" id="ARBA00024200"/>
    </source>
</evidence>
<sequence>MNKIIFFAQTRELVGVNKLELAVEQMSISQLLEQLSLRGNKWSLALKEKTVLCAVNQTLVNYDYIIQEDDEIAFFPPVTGG</sequence>
<dbReference type="GO" id="GO:0000166">
    <property type="term" value="F:nucleotide binding"/>
    <property type="evidence" value="ECO:0007669"/>
    <property type="project" value="UniProtKB-KW"/>
</dbReference>
<dbReference type="InterPro" id="IPR012675">
    <property type="entry name" value="Beta-grasp_dom_sf"/>
</dbReference>
<accession>A0A2V4ED30</accession>
<dbReference type="NCBIfam" id="NF008347">
    <property type="entry name" value="PRK11130.1"/>
    <property type="match status" value="1"/>
</dbReference>
<protein>
    <recommendedName>
        <fullName evidence="5">Molybdopterin synthase sulfur carrier subunit</fullName>
    </recommendedName>
</protein>
<evidence type="ECO:0000256" key="3">
    <source>
        <dbReference type="ARBA" id="ARBA00023150"/>
    </source>
</evidence>
<dbReference type="Gene3D" id="3.10.20.30">
    <property type="match status" value="1"/>
</dbReference>
<evidence type="ECO:0000256" key="5">
    <source>
        <dbReference type="ARBA" id="ARBA00024247"/>
    </source>
</evidence>
<dbReference type="InterPro" id="IPR016155">
    <property type="entry name" value="Mopterin_synth/thiamin_S_b"/>
</dbReference>
<proteinExistence type="inferred from homology"/>
<dbReference type="EMBL" id="QGLP01000004">
    <property type="protein sequence ID" value="PXZ06227.1"/>
    <property type="molecule type" value="Genomic_DNA"/>
</dbReference>
<evidence type="ECO:0000256" key="1">
    <source>
        <dbReference type="ARBA" id="ARBA00005046"/>
    </source>
</evidence>
<dbReference type="RefSeq" id="WP_110423288.1">
    <property type="nucleotide sequence ID" value="NZ_QGLP01000004.1"/>
</dbReference>
<dbReference type="Pfam" id="PF02597">
    <property type="entry name" value="ThiS"/>
    <property type="match status" value="1"/>
</dbReference>
<dbReference type="InterPro" id="IPR044672">
    <property type="entry name" value="MOCS2A"/>
</dbReference>
<dbReference type="PANTHER" id="PTHR33359">
    <property type="entry name" value="MOLYBDOPTERIN SYNTHASE SULFUR CARRIER SUBUNIT"/>
    <property type="match status" value="1"/>
</dbReference>
<dbReference type="GO" id="GO:1990133">
    <property type="term" value="C:molybdopterin adenylyltransferase complex"/>
    <property type="evidence" value="ECO:0007669"/>
    <property type="project" value="TreeGrafter"/>
</dbReference>